<gene>
    <name evidence="2" type="ORF">YALI1_F28611g</name>
</gene>
<dbReference type="AlphaFoldDB" id="A0A1D8NPG3"/>
<evidence type="ECO:0000256" key="1">
    <source>
        <dbReference type="SAM" id="Phobius"/>
    </source>
</evidence>
<organism evidence="2 3">
    <name type="scientific">Yarrowia lipolytica</name>
    <name type="common">Candida lipolytica</name>
    <dbReference type="NCBI Taxonomy" id="4952"/>
    <lineage>
        <taxon>Eukaryota</taxon>
        <taxon>Fungi</taxon>
        <taxon>Dikarya</taxon>
        <taxon>Ascomycota</taxon>
        <taxon>Saccharomycotina</taxon>
        <taxon>Dipodascomycetes</taxon>
        <taxon>Dipodascales</taxon>
        <taxon>Dipodascales incertae sedis</taxon>
        <taxon>Yarrowia</taxon>
    </lineage>
</organism>
<keyword evidence="1" id="KW-1133">Transmembrane helix</keyword>
<dbReference type="Proteomes" id="UP000182444">
    <property type="component" value="Chromosome 1F"/>
</dbReference>
<reference evidence="2 3" key="1">
    <citation type="journal article" date="2016" name="PLoS ONE">
        <title>Sequence Assembly of Yarrowia lipolytica Strain W29/CLIB89 Shows Transposable Element Diversity.</title>
        <authorList>
            <person name="Magnan C."/>
            <person name="Yu J."/>
            <person name="Chang I."/>
            <person name="Jahn E."/>
            <person name="Kanomata Y."/>
            <person name="Wu J."/>
            <person name="Zeller M."/>
            <person name="Oakes M."/>
            <person name="Baldi P."/>
            <person name="Sandmeyer S."/>
        </authorList>
    </citation>
    <scope>NUCLEOTIDE SEQUENCE [LARGE SCALE GENOMIC DNA]</scope>
    <source>
        <strain evidence="3">CLIB89(W29)</strain>
    </source>
</reference>
<feature type="transmembrane region" description="Helical" evidence="1">
    <location>
        <begin position="21"/>
        <end position="43"/>
    </location>
</feature>
<dbReference type="RefSeq" id="XP_068139558.1">
    <property type="nucleotide sequence ID" value="XM_068283457.1"/>
</dbReference>
<sequence>MIVRRSIRQTRATTDSLLPNALQYLIKLLCAPSLLIHLPFLALHQNLREENFFSGTCYRYTKVVSLLCLSPLFPKFSGRTNVCEHVQLNTLPLRYCMYCSI</sequence>
<name>A0A1D8NPG3_YARLL</name>
<keyword evidence="1" id="KW-0472">Membrane</keyword>
<proteinExistence type="predicted"/>
<evidence type="ECO:0000313" key="3">
    <source>
        <dbReference type="Proteomes" id="UP000182444"/>
    </source>
</evidence>
<protein>
    <submittedName>
        <fullName evidence="2">Uncharacterized protein</fullName>
    </submittedName>
</protein>
<keyword evidence="1" id="KW-0812">Transmembrane</keyword>
<dbReference type="EMBL" id="CP017558">
    <property type="protein sequence ID" value="AOW07527.1"/>
    <property type="molecule type" value="Genomic_DNA"/>
</dbReference>
<evidence type="ECO:0000313" key="2">
    <source>
        <dbReference type="EMBL" id="AOW07527.1"/>
    </source>
</evidence>
<dbReference type="VEuPathDB" id="FungiDB:YALI1_F28611g"/>
<accession>A0A1D8NPG3</accession>
<dbReference type="GeneID" id="94584034"/>